<protein>
    <recommendedName>
        <fullName evidence="2">HNH nuclease domain-containing protein</fullName>
    </recommendedName>
</protein>
<dbReference type="SUPFAM" id="SSF54060">
    <property type="entry name" value="His-Me finger endonucleases"/>
    <property type="match status" value="1"/>
</dbReference>
<evidence type="ECO:0000313" key="4">
    <source>
        <dbReference type="Proteomes" id="UP000432209"/>
    </source>
</evidence>
<evidence type="ECO:0000313" key="3">
    <source>
        <dbReference type="EMBL" id="MQR99954.1"/>
    </source>
</evidence>
<dbReference type="Pfam" id="PF13392">
    <property type="entry name" value="HNH_3"/>
    <property type="match status" value="1"/>
</dbReference>
<feature type="region of interest" description="Disordered" evidence="1">
    <location>
        <begin position="1"/>
        <end position="21"/>
    </location>
</feature>
<dbReference type="InterPro" id="IPR044925">
    <property type="entry name" value="His-Me_finger_sf"/>
</dbReference>
<evidence type="ECO:0000259" key="2">
    <source>
        <dbReference type="Pfam" id="PF13392"/>
    </source>
</evidence>
<gene>
    <name evidence="3" type="ORF">GFJ39_12315</name>
</gene>
<dbReference type="InterPro" id="IPR044930">
    <property type="entry name" value="Homing_endonuclease_His-Me"/>
</dbReference>
<accession>A0A7X1SSW1</accession>
<sequence>MERIAAKTDFNGPIHPEGPHKGRCHINTGARSESGTGSGIIFGYDPITGVERTLSVPRVVYEHHHGITIPDGLVVRHTCDNRLCCNPDHLILGTHADNMRDKVERGRSSAPRPRINALKGQQILKMRAKGATHTKIMDTHNVSLSGLKNFLKRQKQPAPLPLFDGPAILN</sequence>
<comment type="caution">
    <text evidence="3">The sequence shown here is derived from an EMBL/GenBank/DDBJ whole genome shotgun (WGS) entry which is preliminary data.</text>
</comment>
<dbReference type="InterPro" id="IPR003615">
    <property type="entry name" value="HNH_nuc"/>
</dbReference>
<dbReference type="EMBL" id="WIPH01000041">
    <property type="protein sequence ID" value="MQR99954.1"/>
    <property type="molecule type" value="Genomic_DNA"/>
</dbReference>
<dbReference type="GO" id="GO:0004519">
    <property type="term" value="F:endonuclease activity"/>
    <property type="evidence" value="ECO:0007669"/>
    <property type="project" value="InterPro"/>
</dbReference>
<proteinExistence type="predicted"/>
<dbReference type="Gene3D" id="3.90.75.10">
    <property type="entry name" value="Homing Intron 3 (I-ppo) Encoded Endonuclease, Chain A"/>
    <property type="match status" value="1"/>
</dbReference>
<dbReference type="AlphaFoldDB" id="A0A7X1SSW1"/>
<organism evidence="3 4">
    <name type="scientific">Gluconobacter aidae</name>
    <dbReference type="NCBI Taxonomy" id="2662454"/>
    <lineage>
        <taxon>Bacteria</taxon>
        <taxon>Pseudomonadati</taxon>
        <taxon>Pseudomonadota</taxon>
        <taxon>Alphaproteobacteria</taxon>
        <taxon>Acetobacterales</taxon>
        <taxon>Acetobacteraceae</taxon>
        <taxon>Gluconobacter</taxon>
    </lineage>
</organism>
<dbReference type="Proteomes" id="UP000432209">
    <property type="component" value="Unassembled WGS sequence"/>
</dbReference>
<keyword evidence="4" id="KW-1185">Reference proteome</keyword>
<evidence type="ECO:0000256" key="1">
    <source>
        <dbReference type="SAM" id="MobiDB-lite"/>
    </source>
</evidence>
<reference evidence="3 4" key="1">
    <citation type="submission" date="2019-10" db="EMBL/GenBank/DDBJ databases">
        <title>Gluconobacter aidae sp. nov., a novel species of acetic acid bacteria isolated in Thailand.</title>
        <authorList>
            <person name="Yukphan P."/>
            <person name="Charoenyingcharoen P."/>
            <person name="Malimas S."/>
            <person name="Muramatsu Y."/>
            <person name="Nakagawa Y."/>
            <person name="Tanasupawat S."/>
            <person name="Yamada Y."/>
        </authorList>
    </citation>
    <scope>NUCLEOTIDE SEQUENCE [LARGE SCALE GENOMIC DNA]</scope>
    <source>
        <strain evidence="3 4">AC10</strain>
    </source>
</reference>
<feature type="domain" description="HNH nuclease" evidence="2">
    <location>
        <begin position="58"/>
        <end position="100"/>
    </location>
</feature>
<name>A0A7X1SSW1_9PROT</name>